<dbReference type="RefSeq" id="WP_006713369.1">
    <property type="nucleotide sequence ID" value="NZ_AFWF01000196.1"/>
</dbReference>
<sequence>MTLDDFKRLVTPEGVKNALEPQLYLSLTGDLAQLSQPVPKHSLVAFDEFDDDFDLEEQPRTYPTSIMTACTNAATWGYVTLLQADAIHKAYSEDEHAVIGMALVNRAIYELGRISQFDVSFHSNKKDAQNLIDAVLGRVPSIDGQSSSYYVGASVTKDEKSKSQNLNPFFKFT</sequence>
<dbReference type="Proteomes" id="UP000004605">
    <property type="component" value="Unassembled WGS sequence"/>
</dbReference>
<accession>F9S4C9</accession>
<organism evidence="1 2">
    <name type="scientific">Vibrio ichthyoenteri ATCC 700023</name>
    <dbReference type="NCBI Taxonomy" id="870968"/>
    <lineage>
        <taxon>Bacteria</taxon>
        <taxon>Pseudomonadati</taxon>
        <taxon>Pseudomonadota</taxon>
        <taxon>Gammaproteobacteria</taxon>
        <taxon>Vibrionales</taxon>
        <taxon>Vibrionaceae</taxon>
        <taxon>Vibrio</taxon>
    </lineage>
</organism>
<dbReference type="AlphaFoldDB" id="F9S4C9"/>
<gene>
    <name evidence="1" type="ORF">VII00023_08389</name>
</gene>
<protein>
    <submittedName>
        <fullName evidence="1">Uncharacterized protein</fullName>
    </submittedName>
</protein>
<dbReference type="EMBL" id="AFWF01000196">
    <property type="protein sequence ID" value="EGU36937.1"/>
    <property type="molecule type" value="Genomic_DNA"/>
</dbReference>
<keyword evidence="2" id="KW-1185">Reference proteome</keyword>
<comment type="caution">
    <text evidence="1">The sequence shown here is derived from an EMBL/GenBank/DDBJ whole genome shotgun (WGS) entry which is preliminary data.</text>
</comment>
<dbReference type="OrthoDB" id="7066531at2"/>
<evidence type="ECO:0000313" key="1">
    <source>
        <dbReference type="EMBL" id="EGU36937.1"/>
    </source>
</evidence>
<evidence type="ECO:0000313" key="2">
    <source>
        <dbReference type="Proteomes" id="UP000004605"/>
    </source>
</evidence>
<name>F9S4C9_9VIBR</name>
<reference evidence="1 2" key="1">
    <citation type="journal article" date="2012" name="Int. J. Syst. Evol. Microbiol.">
        <title>Vibrio caribbeanicus sp. nov., isolated from the marine sponge Scleritoderma cyanea.</title>
        <authorList>
            <person name="Hoffmann M."/>
            <person name="Monday S.R."/>
            <person name="Allard M.W."/>
            <person name="Strain E.A."/>
            <person name="Whittaker P."/>
            <person name="Naum M."/>
            <person name="McCarthy P.J."/>
            <person name="Lopez J.V."/>
            <person name="Fischer M."/>
            <person name="Brown E.W."/>
        </authorList>
    </citation>
    <scope>NUCLEOTIDE SEQUENCE [LARGE SCALE GENOMIC DNA]</scope>
    <source>
        <strain evidence="1 2">ATCC 700023</strain>
    </source>
</reference>
<proteinExistence type="predicted"/>